<keyword evidence="9" id="KW-1185">Reference proteome</keyword>
<feature type="transmembrane region" description="Helical" evidence="7">
    <location>
        <begin position="38"/>
        <end position="59"/>
    </location>
</feature>
<feature type="transmembrane region" description="Helical" evidence="7">
    <location>
        <begin position="290"/>
        <end position="308"/>
    </location>
</feature>
<feature type="transmembrane region" description="Helical" evidence="7">
    <location>
        <begin position="65"/>
        <end position="83"/>
    </location>
</feature>
<keyword evidence="6 7" id="KW-0472">Membrane</keyword>
<evidence type="ECO:0000256" key="3">
    <source>
        <dbReference type="ARBA" id="ARBA00022475"/>
    </source>
</evidence>
<reference evidence="8 9" key="1">
    <citation type="journal article" date="2019" name="Gut">
        <title>Antibiotics-induced monodominance of a novel gut bacterial order.</title>
        <authorList>
            <person name="Hildebrand F."/>
            <person name="Moitinho-Silva L."/>
            <person name="Blasche S."/>
            <person name="Jahn M.T."/>
            <person name="Gossmann T.I."/>
            <person name="Heuerta-Cepas J."/>
            <person name="Hercog R."/>
            <person name="Luetge M."/>
            <person name="Bahram M."/>
            <person name="Pryszlak A."/>
            <person name="Alves R.J."/>
            <person name="Waszak S.M."/>
            <person name="Zhu A."/>
            <person name="Ye L."/>
            <person name="Costea P.I."/>
            <person name="Aalvink S."/>
            <person name="Belzer C."/>
            <person name="Forslund S.K."/>
            <person name="Sunagawa S."/>
            <person name="Hentschel U."/>
            <person name="Merten C."/>
            <person name="Patil K.R."/>
            <person name="Benes V."/>
            <person name="Bork P."/>
        </authorList>
    </citation>
    <scope>NUCLEOTIDE SEQUENCE [LARGE SCALE GENOMIC DNA]</scope>
    <source>
        <strain evidence="8 9">HDS1380</strain>
    </source>
</reference>
<feature type="transmembrane region" description="Helical" evidence="7">
    <location>
        <begin position="354"/>
        <end position="375"/>
    </location>
</feature>
<dbReference type="RefSeq" id="WP_129224711.1">
    <property type="nucleotide sequence ID" value="NZ_SDOZ01000002.1"/>
</dbReference>
<comment type="similarity">
    <text evidence="2">Belongs to the UPF0324 family.</text>
</comment>
<feature type="transmembrane region" description="Helical" evidence="7">
    <location>
        <begin position="123"/>
        <end position="142"/>
    </location>
</feature>
<organism evidence="8 9">
    <name type="scientific">Candidatus Borkfalkia ceftriaxoniphila</name>
    <dbReference type="NCBI Taxonomy" id="2508949"/>
    <lineage>
        <taxon>Bacteria</taxon>
        <taxon>Bacillati</taxon>
        <taxon>Bacillota</taxon>
        <taxon>Clostridia</taxon>
        <taxon>Christensenellales</taxon>
        <taxon>Christensenellaceae</taxon>
        <taxon>Candidatus Borkfalkia</taxon>
    </lineage>
</organism>
<gene>
    <name evidence="8" type="ORF">ESZ91_04980</name>
</gene>
<evidence type="ECO:0000256" key="1">
    <source>
        <dbReference type="ARBA" id="ARBA00004651"/>
    </source>
</evidence>
<comment type="caution">
    <text evidence="8">The sequence shown here is derived from an EMBL/GenBank/DDBJ whole genome shotgun (WGS) entry which is preliminary data.</text>
</comment>
<sequence>MVKNKEDSEAEESETSVEEAAVAAVPRKEGFFRKVRNWLKNTVPGVALCAALAVPAWFLGKLVPVIGSAVFAIVFGMILAFFKRPKVLDGGVRFTSKKVLQASIVFLGFGMNFYTVMEVGGNSVLIILSTIATSLIVSFVLAKLLKIPSNVATLVGVGSSICGGSAIAATAPVIRAKDSDVATSVSVIFLFNVIAAFTFPALGQAMGMSDTGFGMWAGTAINDTSSVVAAGQSWASMTGSDVALQYATIVKLTRTLAIIPITLALAILEGIKAKRSATAEGGIRFSFVKVFPWFVVFFLLAAVVNTWLFPALRVPETVPAFLNTAGKFMITLAMAAIGLNTNIVKLVRSGWKPILLGLVCWIAIAGVSIGVQSALGLW</sequence>
<dbReference type="GO" id="GO:0005886">
    <property type="term" value="C:plasma membrane"/>
    <property type="evidence" value="ECO:0007669"/>
    <property type="project" value="UniProtKB-SubCell"/>
</dbReference>
<dbReference type="OrthoDB" id="9811391at2"/>
<dbReference type="InterPro" id="IPR018383">
    <property type="entry name" value="UPF0324_pro"/>
</dbReference>
<comment type="subcellular location">
    <subcellularLocation>
        <location evidence="1">Cell membrane</location>
        <topology evidence="1">Multi-pass membrane protein</topology>
    </subcellularLocation>
</comment>
<evidence type="ECO:0000256" key="5">
    <source>
        <dbReference type="ARBA" id="ARBA00022989"/>
    </source>
</evidence>
<feature type="transmembrane region" description="Helical" evidence="7">
    <location>
        <begin position="328"/>
        <end position="347"/>
    </location>
</feature>
<evidence type="ECO:0000256" key="2">
    <source>
        <dbReference type="ARBA" id="ARBA00007977"/>
    </source>
</evidence>
<protein>
    <submittedName>
        <fullName evidence="8">YeiH family putative sulfate export transporter</fullName>
    </submittedName>
</protein>
<evidence type="ECO:0000256" key="7">
    <source>
        <dbReference type="SAM" id="Phobius"/>
    </source>
</evidence>
<evidence type="ECO:0000313" key="9">
    <source>
        <dbReference type="Proteomes" id="UP000291269"/>
    </source>
</evidence>
<dbReference type="Pfam" id="PF03601">
    <property type="entry name" value="Cons_hypoth698"/>
    <property type="match status" value="1"/>
</dbReference>
<keyword evidence="5 7" id="KW-1133">Transmembrane helix</keyword>
<name>A0A4Q2KB02_9FIRM</name>
<dbReference type="PANTHER" id="PTHR30106:SF1">
    <property type="entry name" value="UPF0324 MEMBRANE PROTEIN FN0533"/>
    <property type="match status" value="1"/>
</dbReference>
<proteinExistence type="inferred from homology"/>
<dbReference type="AlphaFoldDB" id="A0A4Q2KB02"/>
<keyword evidence="4 7" id="KW-0812">Transmembrane</keyword>
<accession>A0A4Q2KB02</accession>
<feature type="transmembrane region" description="Helical" evidence="7">
    <location>
        <begin position="154"/>
        <end position="175"/>
    </location>
</feature>
<evidence type="ECO:0000256" key="4">
    <source>
        <dbReference type="ARBA" id="ARBA00022692"/>
    </source>
</evidence>
<feature type="transmembrane region" description="Helical" evidence="7">
    <location>
        <begin position="181"/>
        <end position="202"/>
    </location>
</feature>
<feature type="transmembrane region" description="Helical" evidence="7">
    <location>
        <begin position="246"/>
        <end position="269"/>
    </location>
</feature>
<evidence type="ECO:0000256" key="6">
    <source>
        <dbReference type="ARBA" id="ARBA00023136"/>
    </source>
</evidence>
<evidence type="ECO:0000313" key="8">
    <source>
        <dbReference type="EMBL" id="RXZ61745.1"/>
    </source>
</evidence>
<keyword evidence="3" id="KW-1003">Cell membrane</keyword>
<dbReference type="EMBL" id="SDOZ01000002">
    <property type="protein sequence ID" value="RXZ61745.1"/>
    <property type="molecule type" value="Genomic_DNA"/>
</dbReference>
<dbReference type="PANTHER" id="PTHR30106">
    <property type="entry name" value="INNER MEMBRANE PROTEIN YEIH-RELATED"/>
    <property type="match status" value="1"/>
</dbReference>
<dbReference type="Proteomes" id="UP000291269">
    <property type="component" value="Unassembled WGS sequence"/>
</dbReference>